<feature type="non-terminal residue" evidence="3">
    <location>
        <position position="738"/>
    </location>
</feature>
<reference evidence="3" key="1">
    <citation type="journal article" date="2019" name="Sci. Rep.">
        <title>Draft genome of Tanacetum cinerariifolium, the natural source of mosquito coil.</title>
        <authorList>
            <person name="Yamashiro T."/>
            <person name="Shiraishi A."/>
            <person name="Satake H."/>
            <person name="Nakayama K."/>
        </authorList>
    </citation>
    <scope>NUCLEOTIDE SEQUENCE</scope>
</reference>
<dbReference type="InterPro" id="IPR051714">
    <property type="entry name" value="Znf_CCHC_NABP"/>
</dbReference>
<accession>A0A6L2MBU2</accession>
<sequence length="738" mass="83364">MVSSIKLPILKKSEYILWTMKMEQYLAHTDYALWEVILNGNSAVQMTKDDVAWSNISLIMRNKPGIDNLDIDDLYNNLKVCEADIKGYSGSSSNSQNVAFISAESAHSTNELNDAYSVSTTGHRSQTQGGHAFYKGEVIYKKTRRKLEFNGKEPVGFDKTKVECFNCHRRGHFARDYRSARNSGNRSRDDGNAGYKGRDNGKRSAKEEDEQALVVQDRLGYDSQFHEKEVLDIKEGEVTETVFDNRSSDEEDSLAKLIDSQFFSFKISETVASLTKDEKDAPETSTACVEKPKEDRSSSPLIEDWDTDTDDDSVLQPVAPTTAERKLARKNELKARAIEKRFGGNTTTKKVQKTILKQQYENFTGSHSESLDQIHDMLMKLFSQLEIHGVSLSQEDVNLNTDSVSATASVFAVCAKMHVSSLPNVDSLSNAVIYSFFASQSSSPQLDNKDLKQIDVDDLEEMDLRWKMAMLTMRARRFLQKTCRNLGANGPTSMGFNMSKVKCYNYHRKGHFARECRYLKDSRRNGAVEPQRRTVPVKTSTSNALVSQYDRVRSYEWSYQVEEEPANYALMAFSSSSSSFDNEVPSFSKACSKAYAQLHSQYDKLTDDFRKFQFDVISYQTEGRYNYSLSLPVNESFYFDNPLFSHPPAKPPDGNTGILNIKMMGDISDQKLSARHPMMIHGKNIPTLDVPLFYFYPLDQLNSQPMLKSSYKAEDGFIKSITSLVGGVADVVVEIKGT</sequence>
<dbReference type="GO" id="GO:0003676">
    <property type="term" value="F:nucleic acid binding"/>
    <property type="evidence" value="ECO:0007669"/>
    <property type="project" value="InterPro"/>
</dbReference>
<evidence type="ECO:0000256" key="1">
    <source>
        <dbReference type="SAM" id="MobiDB-lite"/>
    </source>
</evidence>
<evidence type="ECO:0000259" key="2">
    <source>
        <dbReference type="SMART" id="SM00343"/>
    </source>
</evidence>
<feature type="region of interest" description="Disordered" evidence="1">
    <location>
        <begin position="178"/>
        <end position="211"/>
    </location>
</feature>
<comment type="caution">
    <text evidence="3">The sequence shown here is derived from an EMBL/GenBank/DDBJ whole genome shotgun (WGS) entry which is preliminary data.</text>
</comment>
<dbReference type="InterPro" id="IPR001878">
    <property type="entry name" value="Znf_CCHC"/>
</dbReference>
<dbReference type="SUPFAM" id="SSF57756">
    <property type="entry name" value="Retrovirus zinc finger-like domains"/>
    <property type="match status" value="2"/>
</dbReference>
<evidence type="ECO:0000313" key="3">
    <source>
        <dbReference type="EMBL" id="GEU69725.1"/>
    </source>
</evidence>
<protein>
    <recommendedName>
        <fullName evidence="2">CCHC-type domain-containing protein</fullName>
    </recommendedName>
</protein>
<feature type="domain" description="CCHC-type" evidence="2">
    <location>
        <begin position="502"/>
        <end position="518"/>
    </location>
</feature>
<dbReference type="AlphaFoldDB" id="A0A6L2MBU2"/>
<gene>
    <name evidence="3" type="ORF">Tci_041703</name>
</gene>
<dbReference type="InterPro" id="IPR036875">
    <property type="entry name" value="Znf_CCHC_sf"/>
</dbReference>
<feature type="compositionally biased region" description="Basic and acidic residues" evidence="1">
    <location>
        <begin position="186"/>
        <end position="206"/>
    </location>
</feature>
<dbReference type="GO" id="GO:0008270">
    <property type="term" value="F:zinc ion binding"/>
    <property type="evidence" value="ECO:0007669"/>
    <property type="project" value="InterPro"/>
</dbReference>
<feature type="domain" description="CCHC-type" evidence="2">
    <location>
        <begin position="163"/>
        <end position="179"/>
    </location>
</feature>
<dbReference type="PANTHER" id="PTHR23002">
    <property type="entry name" value="ZINC FINGER CCHC DOMAIN CONTAINING PROTEIN"/>
    <property type="match status" value="1"/>
</dbReference>
<proteinExistence type="predicted"/>
<feature type="compositionally biased region" description="Acidic residues" evidence="1">
    <location>
        <begin position="303"/>
        <end position="313"/>
    </location>
</feature>
<dbReference type="Gene3D" id="4.10.60.10">
    <property type="entry name" value="Zinc finger, CCHC-type"/>
    <property type="match status" value="2"/>
</dbReference>
<dbReference type="EMBL" id="BKCJ010005988">
    <property type="protein sequence ID" value="GEU69725.1"/>
    <property type="molecule type" value="Genomic_DNA"/>
</dbReference>
<name>A0A6L2MBU2_TANCI</name>
<dbReference type="SMART" id="SM00343">
    <property type="entry name" value="ZnF_C2HC"/>
    <property type="match status" value="2"/>
</dbReference>
<feature type="region of interest" description="Disordered" evidence="1">
    <location>
        <begin position="273"/>
        <end position="320"/>
    </location>
</feature>
<organism evidence="3">
    <name type="scientific">Tanacetum cinerariifolium</name>
    <name type="common">Dalmatian daisy</name>
    <name type="synonym">Chrysanthemum cinerariifolium</name>
    <dbReference type="NCBI Taxonomy" id="118510"/>
    <lineage>
        <taxon>Eukaryota</taxon>
        <taxon>Viridiplantae</taxon>
        <taxon>Streptophyta</taxon>
        <taxon>Embryophyta</taxon>
        <taxon>Tracheophyta</taxon>
        <taxon>Spermatophyta</taxon>
        <taxon>Magnoliopsida</taxon>
        <taxon>eudicotyledons</taxon>
        <taxon>Gunneridae</taxon>
        <taxon>Pentapetalae</taxon>
        <taxon>asterids</taxon>
        <taxon>campanulids</taxon>
        <taxon>Asterales</taxon>
        <taxon>Asteraceae</taxon>
        <taxon>Asteroideae</taxon>
        <taxon>Anthemideae</taxon>
        <taxon>Anthemidinae</taxon>
        <taxon>Tanacetum</taxon>
    </lineage>
</organism>